<dbReference type="Pfam" id="PF08240">
    <property type="entry name" value="ADH_N"/>
    <property type="match status" value="1"/>
</dbReference>
<dbReference type="Pfam" id="PF00107">
    <property type="entry name" value="ADH_zinc_N"/>
    <property type="match status" value="1"/>
</dbReference>
<dbReference type="SUPFAM" id="SSF50129">
    <property type="entry name" value="GroES-like"/>
    <property type="match status" value="1"/>
</dbReference>
<dbReference type="Gene3D" id="3.40.50.720">
    <property type="entry name" value="NAD(P)-binding Rossmann-like Domain"/>
    <property type="match status" value="1"/>
</dbReference>
<dbReference type="InterPro" id="IPR036291">
    <property type="entry name" value="NAD(P)-bd_dom_sf"/>
</dbReference>
<name>A0AAE0KMR9_9PEZI</name>
<evidence type="ECO:0000313" key="5">
    <source>
        <dbReference type="Proteomes" id="UP001287356"/>
    </source>
</evidence>
<dbReference type="InterPro" id="IPR020843">
    <property type="entry name" value="ER"/>
</dbReference>
<dbReference type="InterPro" id="IPR011032">
    <property type="entry name" value="GroES-like_sf"/>
</dbReference>
<dbReference type="AlphaFoldDB" id="A0AAE0KMR9"/>
<evidence type="ECO:0000256" key="2">
    <source>
        <dbReference type="ARBA" id="ARBA00023002"/>
    </source>
</evidence>
<dbReference type="InterPro" id="IPR013149">
    <property type="entry name" value="ADH-like_C"/>
</dbReference>
<protein>
    <submittedName>
        <fullName evidence="4">Quinone oxidoreductase</fullName>
    </submittedName>
</protein>
<dbReference type="InterPro" id="IPR013154">
    <property type="entry name" value="ADH-like_N"/>
</dbReference>
<dbReference type="SUPFAM" id="SSF51735">
    <property type="entry name" value="NAD(P)-binding Rossmann-fold domains"/>
    <property type="match status" value="1"/>
</dbReference>
<keyword evidence="2" id="KW-0560">Oxidoreductase</keyword>
<dbReference type="CDD" id="cd08249">
    <property type="entry name" value="enoyl_reductase_like"/>
    <property type="match status" value="1"/>
</dbReference>
<evidence type="ECO:0000313" key="4">
    <source>
        <dbReference type="EMBL" id="KAK3379112.1"/>
    </source>
</evidence>
<proteinExistence type="inferred from homology"/>
<dbReference type="EMBL" id="JAULSN010000002">
    <property type="protein sequence ID" value="KAK3379112.1"/>
    <property type="molecule type" value="Genomic_DNA"/>
</dbReference>
<dbReference type="InterPro" id="IPR047122">
    <property type="entry name" value="Trans-enoyl_RdTase-like"/>
</dbReference>
<dbReference type="SMART" id="SM00829">
    <property type="entry name" value="PKS_ER"/>
    <property type="match status" value="1"/>
</dbReference>
<evidence type="ECO:0000259" key="3">
    <source>
        <dbReference type="SMART" id="SM00829"/>
    </source>
</evidence>
<feature type="domain" description="Enoyl reductase (ER)" evidence="3">
    <location>
        <begin position="13"/>
        <end position="350"/>
    </location>
</feature>
<organism evidence="4 5">
    <name type="scientific">Lasiosphaeria ovina</name>
    <dbReference type="NCBI Taxonomy" id="92902"/>
    <lineage>
        <taxon>Eukaryota</taxon>
        <taxon>Fungi</taxon>
        <taxon>Dikarya</taxon>
        <taxon>Ascomycota</taxon>
        <taxon>Pezizomycotina</taxon>
        <taxon>Sordariomycetes</taxon>
        <taxon>Sordariomycetidae</taxon>
        <taxon>Sordariales</taxon>
        <taxon>Lasiosphaeriaceae</taxon>
        <taxon>Lasiosphaeria</taxon>
    </lineage>
</organism>
<reference evidence="4" key="1">
    <citation type="journal article" date="2023" name="Mol. Phylogenet. Evol.">
        <title>Genome-scale phylogeny and comparative genomics of the fungal order Sordariales.</title>
        <authorList>
            <person name="Hensen N."/>
            <person name="Bonometti L."/>
            <person name="Westerberg I."/>
            <person name="Brannstrom I.O."/>
            <person name="Guillou S."/>
            <person name="Cros-Aarteil S."/>
            <person name="Calhoun S."/>
            <person name="Haridas S."/>
            <person name="Kuo A."/>
            <person name="Mondo S."/>
            <person name="Pangilinan J."/>
            <person name="Riley R."/>
            <person name="LaButti K."/>
            <person name="Andreopoulos B."/>
            <person name="Lipzen A."/>
            <person name="Chen C."/>
            <person name="Yan M."/>
            <person name="Daum C."/>
            <person name="Ng V."/>
            <person name="Clum A."/>
            <person name="Steindorff A."/>
            <person name="Ohm R.A."/>
            <person name="Martin F."/>
            <person name="Silar P."/>
            <person name="Natvig D.O."/>
            <person name="Lalanne C."/>
            <person name="Gautier V."/>
            <person name="Ament-Velasquez S.L."/>
            <person name="Kruys A."/>
            <person name="Hutchinson M.I."/>
            <person name="Powell A.J."/>
            <person name="Barry K."/>
            <person name="Miller A.N."/>
            <person name="Grigoriev I.V."/>
            <person name="Debuchy R."/>
            <person name="Gladieux P."/>
            <person name="Hiltunen Thoren M."/>
            <person name="Johannesson H."/>
        </authorList>
    </citation>
    <scope>NUCLEOTIDE SEQUENCE</scope>
    <source>
        <strain evidence="4">CBS 958.72</strain>
    </source>
</reference>
<gene>
    <name evidence="4" type="ORF">B0T24DRAFT_145583</name>
</gene>
<dbReference type="Proteomes" id="UP001287356">
    <property type="component" value="Unassembled WGS sequence"/>
</dbReference>
<sequence>MAANQAAYLHKAGSPLEVGDAPMPKAGPNEIIVKNAAIAINPVDTHMASAGVFVQVWPAILGCDVAGVVHEVGSEVAQEGRFKVGDRVIGHTINLTTGKPQDAAYALYSAVPATKAAILPDAIPFTEGAVIPFALEAAVCALCVTKPGTALPGVPTPALGLPYPSLADPAAPLNKTLIVYGGASSVGSMATQLASAAGITVVSVAGAHNAAFSKTCGAAAVLDRADPDLADKLVAAANEAGNEFVGIFDAVCSPETYAHDLAVLARLGGGHLACVHPPPTDGVPGNVQAGMIFAVNDAATPVWRDWVTPALRSGRLRLFPPPLVVGKGLEYIQTALEKCVAGVSAAKLVVEL</sequence>
<keyword evidence="5" id="KW-1185">Reference proteome</keyword>
<dbReference type="GO" id="GO:0016651">
    <property type="term" value="F:oxidoreductase activity, acting on NAD(P)H"/>
    <property type="evidence" value="ECO:0007669"/>
    <property type="project" value="InterPro"/>
</dbReference>
<evidence type="ECO:0000256" key="1">
    <source>
        <dbReference type="ARBA" id="ARBA00008072"/>
    </source>
</evidence>
<comment type="similarity">
    <text evidence="1">Belongs to the zinc-containing alcohol dehydrogenase family.</text>
</comment>
<dbReference type="Gene3D" id="3.90.180.10">
    <property type="entry name" value="Medium-chain alcohol dehydrogenases, catalytic domain"/>
    <property type="match status" value="1"/>
</dbReference>
<accession>A0AAE0KMR9</accession>
<dbReference type="PANTHER" id="PTHR45348:SF2">
    <property type="entry name" value="ZINC-TYPE ALCOHOL DEHYDROGENASE-LIKE PROTEIN C2E1P3.01"/>
    <property type="match status" value="1"/>
</dbReference>
<comment type="caution">
    <text evidence="4">The sequence shown here is derived from an EMBL/GenBank/DDBJ whole genome shotgun (WGS) entry which is preliminary data.</text>
</comment>
<dbReference type="PANTHER" id="PTHR45348">
    <property type="entry name" value="HYPOTHETICAL OXIDOREDUCTASE (EUROFUNG)"/>
    <property type="match status" value="1"/>
</dbReference>
<reference evidence="4" key="2">
    <citation type="submission" date="2023-06" db="EMBL/GenBank/DDBJ databases">
        <authorList>
            <consortium name="Lawrence Berkeley National Laboratory"/>
            <person name="Haridas S."/>
            <person name="Hensen N."/>
            <person name="Bonometti L."/>
            <person name="Westerberg I."/>
            <person name="Brannstrom I.O."/>
            <person name="Guillou S."/>
            <person name="Cros-Aarteil S."/>
            <person name="Calhoun S."/>
            <person name="Kuo A."/>
            <person name="Mondo S."/>
            <person name="Pangilinan J."/>
            <person name="Riley R."/>
            <person name="Labutti K."/>
            <person name="Andreopoulos B."/>
            <person name="Lipzen A."/>
            <person name="Chen C."/>
            <person name="Yanf M."/>
            <person name="Daum C."/>
            <person name="Ng V."/>
            <person name="Clum A."/>
            <person name="Steindorff A."/>
            <person name="Ohm R."/>
            <person name="Martin F."/>
            <person name="Silar P."/>
            <person name="Natvig D."/>
            <person name="Lalanne C."/>
            <person name="Gautier V."/>
            <person name="Ament-Velasquez S.L."/>
            <person name="Kruys A."/>
            <person name="Hutchinson M.I."/>
            <person name="Powell A.J."/>
            <person name="Barry K."/>
            <person name="Miller A.N."/>
            <person name="Grigoriev I.V."/>
            <person name="Debuchy R."/>
            <person name="Gladieux P."/>
            <person name="Thoren M.H."/>
            <person name="Johannesson H."/>
        </authorList>
    </citation>
    <scope>NUCLEOTIDE SEQUENCE</scope>
    <source>
        <strain evidence="4">CBS 958.72</strain>
    </source>
</reference>